<dbReference type="InterPro" id="IPR036388">
    <property type="entry name" value="WH-like_DNA-bd_sf"/>
</dbReference>
<dbReference type="PANTHER" id="PTHR38768">
    <property type="entry name" value="UPF0502 PROTEIN YCEH"/>
    <property type="match status" value="1"/>
</dbReference>
<evidence type="ECO:0000313" key="1">
    <source>
        <dbReference type="EMBL" id="QTR47073.1"/>
    </source>
</evidence>
<dbReference type="Gene3D" id="1.10.10.10">
    <property type="entry name" value="Winged helix-like DNA-binding domain superfamily/Winged helix DNA-binding domain"/>
    <property type="match status" value="2"/>
</dbReference>
<dbReference type="PANTHER" id="PTHR38768:SF1">
    <property type="entry name" value="UPF0502 PROTEIN YCEH"/>
    <property type="match status" value="1"/>
</dbReference>
<accession>A0ABX7WXG2</accession>
<dbReference type="EMBL" id="CP072801">
    <property type="protein sequence ID" value="QTR47073.1"/>
    <property type="molecule type" value="Genomic_DNA"/>
</dbReference>
<dbReference type="SUPFAM" id="SSF46785">
    <property type="entry name" value="Winged helix' DNA-binding domain"/>
    <property type="match status" value="2"/>
</dbReference>
<dbReference type="Proteomes" id="UP000672039">
    <property type="component" value="Chromosome"/>
</dbReference>
<sequence length="217" mass="24619">MFDDEQPRPPFSAEELRILGCLMEKQLTTPASYPLTFNSLTNACNQKSSREPVMNLTEGVVGHTAKVLVEGGWTAIQYSERAQRVEHQVERRLKLNRKQQAILCVLLLRRPQTLNEIKTRTDRMADFASTDEIREILEAWMADAKPMVVRLPAGGGRREDRYFHTLGTETLDELQTTEPASPSTNHSGTARQDYYAQLEARVADLEQRLASLESQLC</sequence>
<proteinExistence type="predicted"/>
<keyword evidence="2" id="KW-1185">Reference proteome</keyword>
<dbReference type="Pfam" id="PF04337">
    <property type="entry name" value="DUF480"/>
    <property type="match status" value="1"/>
</dbReference>
<protein>
    <submittedName>
        <fullName evidence="1">YceH family protein</fullName>
    </submittedName>
</protein>
<name>A0ABX7WXG2_9GAMM</name>
<organism evidence="1 2">
    <name type="scientific">Thiothrix litoralis</name>
    <dbReference type="NCBI Taxonomy" id="2891210"/>
    <lineage>
        <taxon>Bacteria</taxon>
        <taxon>Pseudomonadati</taxon>
        <taxon>Pseudomonadota</taxon>
        <taxon>Gammaproteobacteria</taxon>
        <taxon>Thiotrichales</taxon>
        <taxon>Thiotrichaceae</taxon>
        <taxon>Thiothrix</taxon>
    </lineage>
</organism>
<evidence type="ECO:0000313" key="2">
    <source>
        <dbReference type="Proteomes" id="UP000672039"/>
    </source>
</evidence>
<dbReference type="RefSeq" id="WP_210223372.1">
    <property type="nucleotide sequence ID" value="NZ_CP072801.1"/>
</dbReference>
<dbReference type="InterPro" id="IPR007432">
    <property type="entry name" value="DUF480"/>
</dbReference>
<dbReference type="InterPro" id="IPR036390">
    <property type="entry name" value="WH_DNA-bd_sf"/>
</dbReference>
<reference evidence="1 2" key="1">
    <citation type="submission" date="2021-04" db="EMBL/GenBank/DDBJ databases">
        <title>Genomics, taxonomy and metabolism of representatives of sulfur bacteria of the genus Thiothrix: Thiothrix fructosivorans QT, Thiothrix unzii A1T and three new species, Thiothrix subterranea sp. nov., Thiothrix litoralis sp. nov. and 'Candidatus Thiothrix anitrata' sp. nov.</title>
        <authorList>
            <person name="Ravin N.V."/>
            <person name="Smolyakov D."/>
            <person name="Rudenko T.S."/>
            <person name="Mardanov A.V."/>
            <person name="Beletsky A.V."/>
            <person name="Markov N.D."/>
            <person name="Fomenkov A.I."/>
            <person name="Roberts R.J."/>
            <person name="Karnachuk O.V."/>
            <person name="Novikov A."/>
            <person name="Grabovich M.Y."/>
        </authorList>
    </citation>
    <scope>NUCLEOTIDE SEQUENCE [LARGE SCALE GENOMIC DNA]</scope>
    <source>
        <strain evidence="1 2">AS</strain>
    </source>
</reference>
<gene>
    <name evidence="1" type="ORF">J9253_03770</name>
</gene>